<dbReference type="InterPro" id="IPR000683">
    <property type="entry name" value="Gfo/Idh/MocA-like_OxRdtase_N"/>
</dbReference>
<evidence type="ECO:0000256" key="3">
    <source>
        <dbReference type="ARBA" id="ARBA00038984"/>
    </source>
</evidence>
<organism evidence="8 9">
    <name type="scientific">Heliocybe sulcata</name>
    <dbReference type="NCBI Taxonomy" id="5364"/>
    <lineage>
        <taxon>Eukaryota</taxon>
        <taxon>Fungi</taxon>
        <taxon>Dikarya</taxon>
        <taxon>Basidiomycota</taxon>
        <taxon>Agaricomycotina</taxon>
        <taxon>Agaricomycetes</taxon>
        <taxon>Gloeophyllales</taxon>
        <taxon>Gloeophyllaceae</taxon>
        <taxon>Heliocybe</taxon>
    </lineage>
</organism>
<dbReference type="OrthoDB" id="64915at2759"/>
<evidence type="ECO:0000256" key="5">
    <source>
        <dbReference type="ARBA" id="ARBA00049233"/>
    </source>
</evidence>
<protein>
    <recommendedName>
        <fullName evidence="3">D-xylose 1-dehydrogenase (NADP(+), D-xylono-1,5-lactone-forming)</fullName>
        <ecNumber evidence="3">1.1.1.179</ecNumber>
    </recommendedName>
    <alternativeName>
        <fullName evidence="4">D-xylose-NADP dehydrogenase</fullName>
    </alternativeName>
</protein>
<dbReference type="PANTHER" id="PTHR22604">
    <property type="entry name" value="OXIDOREDUCTASES"/>
    <property type="match status" value="1"/>
</dbReference>
<evidence type="ECO:0000256" key="4">
    <source>
        <dbReference type="ARBA" id="ARBA00042988"/>
    </source>
</evidence>
<evidence type="ECO:0000313" key="8">
    <source>
        <dbReference type="EMBL" id="TFK54005.1"/>
    </source>
</evidence>
<feature type="domain" description="Gfo/Idh/MocA-like oxidoreductase N-terminal" evidence="6">
    <location>
        <begin position="34"/>
        <end position="160"/>
    </location>
</feature>
<dbReference type="InterPro" id="IPR050984">
    <property type="entry name" value="Gfo/Idh/MocA_domain"/>
</dbReference>
<dbReference type="EMBL" id="ML213506">
    <property type="protein sequence ID" value="TFK54005.1"/>
    <property type="molecule type" value="Genomic_DNA"/>
</dbReference>
<dbReference type="STRING" id="5364.A0A5C3NAG2"/>
<evidence type="ECO:0000313" key="9">
    <source>
        <dbReference type="Proteomes" id="UP000305948"/>
    </source>
</evidence>
<dbReference type="SUPFAM" id="SSF51735">
    <property type="entry name" value="NAD(P)-binding Rossmann-fold domains"/>
    <property type="match status" value="1"/>
</dbReference>
<dbReference type="Gene3D" id="3.30.360.10">
    <property type="entry name" value="Dihydrodipicolinate Reductase, domain 2"/>
    <property type="match status" value="1"/>
</dbReference>
<feature type="domain" description="GFO/IDH/MocA-like oxidoreductase" evidence="7">
    <location>
        <begin position="172"/>
        <end position="277"/>
    </location>
</feature>
<evidence type="ECO:0000259" key="6">
    <source>
        <dbReference type="Pfam" id="PF01408"/>
    </source>
</evidence>
<dbReference type="InterPro" id="IPR036291">
    <property type="entry name" value="NAD(P)-bd_dom_sf"/>
</dbReference>
<comment type="similarity">
    <text evidence="1">Belongs to the Gfo/Idh/MocA family.</text>
</comment>
<evidence type="ECO:0000259" key="7">
    <source>
        <dbReference type="Pfam" id="PF22725"/>
    </source>
</evidence>
<keyword evidence="9" id="KW-1185">Reference proteome</keyword>
<comment type="catalytic activity">
    <reaction evidence="5">
        <text>D-xylose + NADP(+) = D-xylono-1,5-lactone + NADPH + H(+)</text>
        <dbReference type="Rhea" id="RHEA:22000"/>
        <dbReference type="ChEBI" id="CHEBI:15378"/>
        <dbReference type="ChEBI" id="CHEBI:15867"/>
        <dbReference type="ChEBI" id="CHEBI:53455"/>
        <dbReference type="ChEBI" id="CHEBI:57783"/>
        <dbReference type="ChEBI" id="CHEBI:58349"/>
        <dbReference type="EC" id="1.1.1.179"/>
    </reaction>
</comment>
<dbReference type="Gene3D" id="3.40.50.720">
    <property type="entry name" value="NAD(P)-binding Rossmann-like Domain"/>
    <property type="match status" value="1"/>
</dbReference>
<evidence type="ECO:0000256" key="2">
    <source>
        <dbReference type="ARBA" id="ARBA00023002"/>
    </source>
</evidence>
<dbReference type="Pfam" id="PF22725">
    <property type="entry name" value="GFO_IDH_MocA_C3"/>
    <property type="match status" value="1"/>
</dbReference>
<gene>
    <name evidence="8" type="ORF">OE88DRAFT_1711016</name>
</gene>
<dbReference type="GO" id="GO:0047837">
    <property type="term" value="F:D-xylose 1-dehydrogenase (NADP+) activity"/>
    <property type="evidence" value="ECO:0007669"/>
    <property type="project" value="UniProtKB-EC"/>
</dbReference>
<dbReference type="InterPro" id="IPR055170">
    <property type="entry name" value="GFO_IDH_MocA-like_dom"/>
</dbReference>
<name>A0A5C3NAG2_9AGAM</name>
<evidence type="ECO:0000256" key="1">
    <source>
        <dbReference type="ARBA" id="ARBA00010928"/>
    </source>
</evidence>
<dbReference type="SUPFAM" id="SSF55347">
    <property type="entry name" value="Glyceraldehyde-3-phosphate dehydrogenase-like, C-terminal domain"/>
    <property type="match status" value="1"/>
</dbReference>
<dbReference type="Pfam" id="PF01408">
    <property type="entry name" value="GFO_IDH_MocA"/>
    <property type="match status" value="1"/>
</dbReference>
<dbReference type="PANTHER" id="PTHR22604:SF105">
    <property type="entry name" value="TRANS-1,2-DIHYDROBENZENE-1,2-DIOL DEHYDROGENASE"/>
    <property type="match status" value="1"/>
</dbReference>
<dbReference type="Proteomes" id="UP000305948">
    <property type="component" value="Unassembled WGS sequence"/>
</dbReference>
<dbReference type="GO" id="GO:0000166">
    <property type="term" value="F:nucleotide binding"/>
    <property type="evidence" value="ECO:0007669"/>
    <property type="project" value="InterPro"/>
</dbReference>
<keyword evidence="2" id="KW-0560">Oxidoreductase</keyword>
<dbReference type="AlphaFoldDB" id="A0A5C3NAG2"/>
<accession>A0A5C3NAG2</accession>
<sequence>MSSFVQFLRRINKARLIHLYCNNPPVVEKTSNPVRFGVIGAARIAPDAIIKPALCFEDAVVVAVAARDESRAKRFAHDWNVLKAYGGDNGYQGQSSCHLSQVNRSSTRLIPGQLPNALHFEWTMKALSAGKHVLCEKPIANNAQEARKMFAYAEEKSLVLLEAWQVRFHPAIQRVKDIIDEGSLGSITSMDAHLAVWNSVFFLKDDIRFDYELGGGGLMDMGPYPISCMHYLTSSSPEVESCTAVRRSENIDRQIDAHLTFPSSIPAHIITDSALEGWGPFKIFPSWIKMVLRVDCERGAIEIRNYVLPHLWHSITVIPKNGTPWTEKAYIFSDGRGEEWWSAYRYQLEAFVDKIRGKNPQAWRSAEDSLSTMETIDSMYTLAGLPLRPTSKFYAD</sequence>
<reference evidence="8 9" key="1">
    <citation type="journal article" date="2019" name="Nat. Ecol. Evol.">
        <title>Megaphylogeny resolves global patterns of mushroom evolution.</title>
        <authorList>
            <person name="Varga T."/>
            <person name="Krizsan K."/>
            <person name="Foldi C."/>
            <person name="Dima B."/>
            <person name="Sanchez-Garcia M."/>
            <person name="Sanchez-Ramirez S."/>
            <person name="Szollosi G.J."/>
            <person name="Szarkandi J.G."/>
            <person name="Papp V."/>
            <person name="Albert L."/>
            <person name="Andreopoulos W."/>
            <person name="Angelini C."/>
            <person name="Antonin V."/>
            <person name="Barry K.W."/>
            <person name="Bougher N.L."/>
            <person name="Buchanan P."/>
            <person name="Buyck B."/>
            <person name="Bense V."/>
            <person name="Catcheside P."/>
            <person name="Chovatia M."/>
            <person name="Cooper J."/>
            <person name="Damon W."/>
            <person name="Desjardin D."/>
            <person name="Finy P."/>
            <person name="Geml J."/>
            <person name="Haridas S."/>
            <person name="Hughes K."/>
            <person name="Justo A."/>
            <person name="Karasinski D."/>
            <person name="Kautmanova I."/>
            <person name="Kiss B."/>
            <person name="Kocsube S."/>
            <person name="Kotiranta H."/>
            <person name="LaButti K.M."/>
            <person name="Lechner B.E."/>
            <person name="Liimatainen K."/>
            <person name="Lipzen A."/>
            <person name="Lukacs Z."/>
            <person name="Mihaltcheva S."/>
            <person name="Morgado L.N."/>
            <person name="Niskanen T."/>
            <person name="Noordeloos M.E."/>
            <person name="Ohm R.A."/>
            <person name="Ortiz-Santana B."/>
            <person name="Ovrebo C."/>
            <person name="Racz N."/>
            <person name="Riley R."/>
            <person name="Savchenko A."/>
            <person name="Shiryaev A."/>
            <person name="Soop K."/>
            <person name="Spirin V."/>
            <person name="Szebenyi C."/>
            <person name="Tomsovsky M."/>
            <person name="Tulloss R.E."/>
            <person name="Uehling J."/>
            <person name="Grigoriev I.V."/>
            <person name="Vagvolgyi C."/>
            <person name="Papp T."/>
            <person name="Martin F.M."/>
            <person name="Miettinen O."/>
            <person name="Hibbett D.S."/>
            <person name="Nagy L.G."/>
        </authorList>
    </citation>
    <scope>NUCLEOTIDE SEQUENCE [LARGE SCALE GENOMIC DNA]</scope>
    <source>
        <strain evidence="8 9">OMC1185</strain>
    </source>
</reference>
<proteinExistence type="inferred from homology"/>
<dbReference type="EC" id="1.1.1.179" evidence="3"/>